<proteinExistence type="predicted"/>
<organism evidence="1 2">
    <name type="scientific">Halteria grandinella</name>
    <dbReference type="NCBI Taxonomy" id="5974"/>
    <lineage>
        <taxon>Eukaryota</taxon>
        <taxon>Sar</taxon>
        <taxon>Alveolata</taxon>
        <taxon>Ciliophora</taxon>
        <taxon>Intramacronucleata</taxon>
        <taxon>Spirotrichea</taxon>
        <taxon>Stichotrichia</taxon>
        <taxon>Sporadotrichida</taxon>
        <taxon>Halteriidae</taxon>
        <taxon>Halteria</taxon>
    </lineage>
</organism>
<gene>
    <name evidence="1" type="ORF">FGO68_gene8119</name>
</gene>
<dbReference type="AlphaFoldDB" id="A0A8J8NHW1"/>
<dbReference type="EMBL" id="RRYP01016837">
    <property type="protein sequence ID" value="TNV74560.1"/>
    <property type="molecule type" value="Genomic_DNA"/>
</dbReference>
<evidence type="ECO:0000313" key="1">
    <source>
        <dbReference type="EMBL" id="TNV74560.1"/>
    </source>
</evidence>
<reference evidence="1" key="1">
    <citation type="submission" date="2019-06" db="EMBL/GenBank/DDBJ databases">
        <authorList>
            <person name="Zheng W."/>
        </authorList>
    </citation>
    <scope>NUCLEOTIDE SEQUENCE</scope>
    <source>
        <strain evidence="1">QDHG01</strain>
    </source>
</reference>
<evidence type="ECO:0000313" key="2">
    <source>
        <dbReference type="Proteomes" id="UP000785679"/>
    </source>
</evidence>
<accession>A0A8J8NHW1</accession>
<dbReference type="OrthoDB" id="296295at2759"/>
<dbReference type="Proteomes" id="UP000785679">
    <property type="component" value="Unassembled WGS sequence"/>
</dbReference>
<protein>
    <submittedName>
        <fullName evidence="1">Uncharacterized protein</fullName>
    </submittedName>
</protein>
<comment type="caution">
    <text evidence="1">The sequence shown here is derived from an EMBL/GenBank/DDBJ whole genome shotgun (WGS) entry which is preliminary data.</text>
</comment>
<keyword evidence="2" id="KW-1185">Reference proteome</keyword>
<sequence>MSQSVTVPAFLFDFSPYYRHFNHCYSENKKIQEYIVNYQQVLILVDHAFKINPQFNTYQDYRKAKKSNHFTKSSSILHQLILIPQQFIGSVKHIINIILYLLCFHKLKQCILTDKYLNRAQLANLRDPLLVHQGGELCHCPHLRLLKNNMKNQKREISPIIKKVQERYLLLLSVLQGLICLTIREINGLCINTCRYTKEKQEKKYFLNNKYFDSCFNAMNTRKFQLFNK</sequence>
<name>A0A8J8NHW1_HALGN</name>